<dbReference type="Proteomes" id="UP001595989">
    <property type="component" value="Unassembled WGS sequence"/>
</dbReference>
<dbReference type="Gene3D" id="3.30.1340.10">
    <property type="entry name" value="HPr-like"/>
    <property type="match status" value="1"/>
</dbReference>
<sequence>MTEISSYKIQLTQTLSTHDIVELHQFASLSDCTFYLYRENAIADAANLPKLLSFFFLTPETDQIVIIVDGPNAEEAYNELEQLLENQVKKAEQRTFHKVQDGASVVI</sequence>
<reference evidence="2" key="1">
    <citation type="journal article" date="2019" name="Int. J. Syst. Evol. Microbiol.">
        <title>The Global Catalogue of Microorganisms (GCM) 10K type strain sequencing project: providing services to taxonomists for standard genome sequencing and annotation.</title>
        <authorList>
            <consortium name="The Broad Institute Genomics Platform"/>
            <consortium name="The Broad Institute Genome Sequencing Center for Infectious Disease"/>
            <person name="Wu L."/>
            <person name="Ma J."/>
        </authorList>
    </citation>
    <scope>NUCLEOTIDE SEQUENCE [LARGE SCALE GENOMIC DNA]</scope>
    <source>
        <strain evidence="2">CGMCC 4.7426</strain>
    </source>
</reference>
<protein>
    <submittedName>
        <fullName evidence="1">HPr family phosphocarrier protein</fullName>
    </submittedName>
</protein>
<evidence type="ECO:0000313" key="2">
    <source>
        <dbReference type="Proteomes" id="UP001595989"/>
    </source>
</evidence>
<dbReference type="RefSeq" id="WP_390292859.1">
    <property type="nucleotide sequence ID" value="NZ_JBHSFU010000003.1"/>
</dbReference>
<proteinExistence type="predicted"/>
<name>A0ABV9DDR8_9BACI</name>
<keyword evidence="2" id="KW-1185">Reference proteome</keyword>
<gene>
    <name evidence="1" type="ORF">ACFO3D_01705</name>
</gene>
<organism evidence="1 2">
    <name type="scientific">Virgibacillus kekensis</name>
    <dbReference type="NCBI Taxonomy" id="202261"/>
    <lineage>
        <taxon>Bacteria</taxon>
        <taxon>Bacillati</taxon>
        <taxon>Bacillota</taxon>
        <taxon>Bacilli</taxon>
        <taxon>Bacillales</taxon>
        <taxon>Bacillaceae</taxon>
        <taxon>Virgibacillus</taxon>
    </lineage>
</organism>
<dbReference type="SUPFAM" id="SSF55594">
    <property type="entry name" value="HPr-like"/>
    <property type="match status" value="1"/>
</dbReference>
<evidence type="ECO:0000313" key="1">
    <source>
        <dbReference type="EMBL" id="MFC4556921.1"/>
    </source>
</evidence>
<comment type="caution">
    <text evidence="1">The sequence shown here is derived from an EMBL/GenBank/DDBJ whole genome shotgun (WGS) entry which is preliminary data.</text>
</comment>
<dbReference type="InterPro" id="IPR035895">
    <property type="entry name" value="HPr-like_sf"/>
</dbReference>
<dbReference type="EMBL" id="JBHSFU010000003">
    <property type="protein sequence ID" value="MFC4556921.1"/>
    <property type="molecule type" value="Genomic_DNA"/>
</dbReference>
<accession>A0ABV9DDR8</accession>